<sequence length="507" mass="54876">MFSKTLPKAMTIAGSDSGGGAGIQADIKTLTSLHVYATSVITSVTSQNTLCVDGIHDMPAEFVAKQITAVLSDIGSDAIKIGMLSSTEIIKSVADTLKKFPKQSRHVVVDPVMISTSGSCLLAADAILALVQELLPITFVLTPNVPEAEILLNLTPGSIKSVKDMCEAAQKLANFGPKFILLKGGHLPLKINGKEQVVDVVYNTIDGSWYEIANDYVDTKNTHGTGCTLSAALAGEIAKGVSVELACKNAIRYVKIAIAQTLGGIGAGNGPINHFHPLKWSPYEGKPLIIALKESLPAGLWSDFIDHPFVLGIADGTLPIESFTYYLKQDYLYLQHYARAASLAAYKSGTMEDIGANAAIVVHIAKESQLHLDYCSRWGITKEDVLNSPESVFNSAYTRYVLDKGTSGDMLDLKAAMAPCLIGYGEIGLKLFNDPATKRDGNPYWDWICQYAADDYQEAVVKGIAEIEILGKHFISSSTSRFEEVCKTFEQATRLEVMFWEMGEKLC</sequence>
<comment type="caution">
    <text evidence="7">The sequence shown here is derived from an EMBL/GenBank/DDBJ whole genome shotgun (WGS) entry which is preliminary data.</text>
</comment>
<gene>
    <name evidence="7" type="ORF">INT46_009404</name>
</gene>
<feature type="domain" description="Pyridoxamine kinase/Phosphomethylpyrimidine kinase" evidence="6">
    <location>
        <begin position="16"/>
        <end position="273"/>
    </location>
</feature>
<evidence type="ECO:0000313" key="7">
    <source>
        <dbReference type="EMBL" id="KAG2206900.1"/>
    </source>
</evidence>
<dbReference type="Gene3D" id="3.40.1190.20">
    <property type="match status" value="1"/>
</dbReference>
<dbReference type="PANTHER" id="PTHR20858:SF17">
    <property type="entry name" value="HYDROXYMETHYLPYRIMIDINE_PHOSPHOMETHYLPYRIMIDINE KINASE THI20-RELATED"/>
    <property type="match status" value="1"/>
</dbReference>
<keyword evidence="4" id="KW-0067">ATP-binding</keyword>
<dbReference type="InterPro" id="IPR013749">
    <property type="entry name" value="PM/HMP-P_kinase-1"/>
</dbReference>
<dbReference type="NCBIfam" id="TIGR00097">
    <property type="entry name" value="HMP-P_kinase"/>
    <property type="match status" value="1"/>
</dbReference>
<dbReference type="Pfam" id="PF03070">
    <property type="entry name" value="TENA_THI-4"/>
    <property type="match status" value="1"/>
</dbReference>
<dbReference type="InterPro" id="IPR029056">
    <property type="entry name" value="Ribokinase-like"/>
</dbReference>
<dbReference type="FunFam" id="3.40.1190.20:FF:000003">
    <property type="entry name" value="Phosphomethylpyrimidine kinase ThiD"/>
    <property type="match status" value="1"/>
</dbReference>
<reference evidence="7" key="1">
    <citation type="submission" date="2020-12" db="EMBL/GenBank/DDBJ databases">
        <title>Metabolic potential, ecology and presence of endohyphal bacteria is reflected in genomic diversity of Mucoromycotina.</title>
        <authorList>
            <person name="Muszewska A."/>
            <person name="Okrasinska A."/>
            <person name="Steczkiewicz K."/>
            <person name="Drgas O."/>
            <person name="Orlowska M."/>
            <person name="Perlinska-Lenart U."/>
            <person name="Aleksandrzak-Piekarczyk T."/>
            <person name="Szatraj K."/>
            <person name="Zielenkiewicz U."/>
            <person name="Pilsyk S."/>
            <person name="Malc E."/>
            <person name="Mieczkowski P."/>
            <person name="Kruszewska J.S."/>
            <person name="Biernat P."/>
            <person name="Pawlowska J."/>
        </authorList>
    </citation>
    <scope>NUCLEOTIDE SEQUENCE</scope>
    <source>
        <strain evidence="7">CBS 226.32</strain>
    </source>
</reference>
<dbReference type="Proteomes" id="UP000650833">
    <property type="component" value="Unassembled WGS sequence"/>
</dbReference>
<dbReference type="EMBL" id="JAEPRC010000141">
    <property type="protein sequence ID" value="KAG2206900.1"/>
    <property type="molecule type" value="Genomic_DNA"/>
</dbReference>
<dbReference type="GO" id="GO:0008902">
    <property type="term" value="F:hydroxymethylpyrimidine kinase activity"/>
    <property type="evidence" value="ECO:0007669"/>
    <property type="project" value="TreeGrafter"/>
</dbReference>
<dbReference type="NCBIfam" id="TIGR04306">
    <property type="entry name" value="salvage_TenA"/>
    <property type="match status" value="1"/>
</dbReference>
<evidence type="ECO:0000256" key="3">
    <source>
        <dbReference type="ARBA" id="ARBA00022777"/>
    </source>
</evidence>
<dbReference type="CDD" id="cd01169">
    <property type="entry name" value="HMPP_kinase"/>
    <property type="match status" value="1"/>
</dbReference>
<dbReference type="InterPro" id="IPR016084">
    <property type="entry name" value="Haem_Oase-like_multi-hlx"/>
</dbReference>
<keyword evidence="1" id="KW-0808">Transferase</keyword>
<evidence type="ECO:0000259" key="6">
    <source>
        <dbReference type="Pfam" id="PF08543"/>
    </source>
</evidence>
<dbReference type="GO" id="GO:0009228">
    <property type="term" value="P:thiamine biosynthetic process"/>
    <property type="evidence" value="ECO:0007669"/>
    <property type="project" value="InterPro"/>
</dbReference>
<dbReference type="GO" id="GO:0050334">
    <property type="term" value="F:thiaminase activity"/>
    <property type="evidence" value="ECO:0007669"/>
    <property type="project" value="InterPro"/>
</dbReference>
<dbReference type="SUPFAM" id="SSF48613">
    <property type="entry name" value="Heme oxygenase-like"/>
    <property type="match status" value="1"/>
</dbReference>
<evidence type="ECO:0000313" key="8">
    <source>
        <dbReference type="Proteomes" id="UP000650833"/>
    </source>
</evidence>
<dbReference type="GO" id="GO:0008972">
    <property type="term" value="F:phosphomethylpyrimidine kinase activity"/>
    <property type="evidence" value="ECO:0007669"/>
    <property type="project" value="InterPro"/>
</dbReference>
<proteinExistence type="predicted"/>
<dbReference type="Gene3D" id="1.20.910.10">
    <property type="entry name" value="Heme oxygenase-like"/>
    <property type="match status" value="1"/>
</dbReference>
<accession>A0A8H7V4I5</accession>
<dbReference type="CDD" id="cd19367">
    <property type="entry name" value="TenA_C_ScTHI20-like"/>
    <property type="match status" value="1"/>
</dbReference>
<evidence type="ECO:0000256" key="1">
    <source>
        <dbReference type="ARBA" id="ARBA00022679"/>
    </source>
</evidence>
<dbReference type="AlphaFoldDB" id="A0A8H7V4I5"/>
<dbReference type="PANTHER" id="PTHR20858">
    <property type="entry name" value="PHOSPHOMETHYLPYRIMIDINE KINASE"/>
    <property type="match status" value="1"/>
</dbReference>
<dbReference type="InterPro" id="IPR027574">
    <property type="entry name" value="Thiaminase_II"/>
</dbReference>
<protein>
    <submittedName>
        <fullName evidence="7">Uncharacterized protein</fullName>
    </submittedName>
</protein>
<keyword evidence="2" id="KW-0547">Nucleotide-binding</keyword>
<dbReference type="GO" id="GO:0005524">
    <property type="term" value="F:ATP binding"/>
    <property type="evidence" value="ECO:0007669"/>
    <property type="project" value="UniProtKB-KW"/>
</dbReference>
<dbReference type="InterPro" id="IPR004399">
    <property type="entry name" value="HMP/HMP-P_kinase_dom"/>
</dbReference>
<dbReference type="InterPro" id="IPR004305">
    <property type="entry name" value="Thiaminase-2/PQQC"/>
</dbReference>
<feature type="domain" description="Thiaminase-2/PQQC" evidence="5">
    <location>
        <begin position="300"/>
        <end position="503"/>
    </location>
</feature>
<keyword evidence="8" id="KW-1185">Reference proteome</keyword>
<dbReference type="GO" id="GO:0005829">
    <property type="term" value="C:cytosol"/>
    <property type="evidence" value="ECO:0007669"/>
    <property type="project" value="TreeGrafter"/>
</dbReference>
<organism evidence="7 8">
    <name type="scientific">Mucor plumbeus</name>
    <dbReference type="NCBI Taxonomy" id="97098"/>
    <lineage>
        <taxon>Eukaryota</taxon>
        <taxon>Fungi</taxon>
        <taxon>Fungi incertae sedis</taxon>
        <taxon>Mucoromycota</taxon>
        <taxon>Mucoromycotina</taxon>
        <taxon>Mucoromycetes</taxon>
        <taxon>Mucorales</taxon>
        <taxon>Mucorineae</taxon>
        <taxon>Mucoraceae</taxon>
        <taxon>Mucor</taxon>
    </lineage>
</organism>
<dbReference type="SUPFAM" id="SSF53613">
    <property type="entry name" value="Ribokinase-like"/>
    <property type="match status" value="1"/>
</dbReference>
<evidence type="ECO:0000256" key="2">
    <source>
        <dbReference type="ARBA" id="ARBA00022741"/>
    </source>
</evidence>
<dbReference type="Pfam" id="PF08543">
    <property type="entry name" value="Phos_pyr_kin"/>
    <property type="match status" value="1"/>
</dbReference>
<keyword evidence="3" id="KW-0418">Kinase</keyword>
<evidence type="ECO:0000256" key="4">
    <source>
        <dbReference type="ARBA" id="ARBA00022840"/>
    </source>
</evidence>
<dbReference type="OrthoDB" id="10028886at2759"/>
<evidence type="ECO:0000259" key="5">
    <source>
        <dbReference type="Pfam" id="PF03070"/>
    </source>
</evidence>
<name>A0A8H7V4I5_9FUNG</name>